<dbReference type="OrthoDB" id="19118at10239"/>
<reference evidence="3 4" key="1">
    <citation type="journal article" date="2015" name="Plant Pathol. J.">
        <title>Isolation and Genomic Characterization of the T4-Like Bacteriophage PM2 Infecting Pectobacterium carotovorum subsp. carotovorum.</title>
        <authorList>
            <person name="Lim J.A."/>
            <person name="Lee D.H."/>
            <person name="Heu S."/>
        </authorList>
    </citation>
    <scope>NUCLEOTIDE SEQUENCE [LARGE SCALE GENOMIC DNA]</scope>
</reference>
<proteinExistence type="predicted"/>
<gene>
    <name evidence="3" type="ORF">PM2_127</name>
</gene>
<dbReference type="KEGG" id="vg:26638020"/>
<organism evidence="3 4">
    <name type="scientific">Pectobacterium bacteriophage PM2</name>
    <dbReference type="NCBI Taxonomy" id="1429794"/>
    <lineage>
        <taxon>Viruses</taxon>
        <taxon>Duplodnaviria</taxon>
        <taxon>Heunggongvirae</taxon>
        <taxon>Uroviricota</taxon>
        <taxon>Caudoviricetes</taxon>
        <taxon>Pantevenvirales</taxon>
        <taxon>Straboviridae</taxon>
        <taxon>Tevenvirinae</taxon>
        <taxon>Mosugukvirus</taxon>
        <taxon>Mosugukvirus pm2</taxon>
    </lineage>
</organism>
<dbReference type="Proteomes" id="UP000030739">
    <property type="component" value="Segment"/>
</dbReference>
<dbReference type="Pfam" id="PF24729">
    <property type="entry name" value="Acb2_Tad1_hairpin"/>
    <property type="match status" value="1"/>
</dbReference>
<dbReference type="RefSeq" id="YP_009211548.1">
    <property type="nucleotide sequence ID" value="NC_028940.1"/>
</dbReference>
<accession>A0A0A0PZH6</accession>
<dbReference type="GO" id="GO:0000166">
    <property type="term" value="F:nucleotide binding"/>
    <property type="evidence" value="ECO:0007669"/>
    <property type="project" value="UniProtKB-KW"/>
</dbReference>
<evidence type="ECO:0000313" key="3">
    <source>
        <dbReference type="EMBL" id="AHY25089.1"/>
    </source>
</evidence>
<evidence type="ECO:0000313" key="4">
    <source>
        <dbReference type="Proteomes" id="UP000030739"/>
    </source>
</evidence>
<feature type="domain" description="Acb2/Tad1 hairpin" evidence="2">
    <location>
        <begin position="4"/>
        <end position="88"/>
    </location>
</feature>
<dbReference type="InterPro" id="IPR056098">
    <property type="entry name" value="Acb2/Tad1_hairpin"/>
</dbReference>
<sequence>MAIKDIKGYQPHSDEKIELVNRIKEAENALGQIFKEIQKDLLNKSSCLEGKFQDDNYDVLDDLERVAQVRNAIQHLKEASMWGCRAVFRPTESY</sequence>
<evidence type="ECO:0000256" key="1">
    <source>
        <dbReference type="ARBA" id="ARBA00022741"/>
    </source>
</evidence>
<dbReference type="EMBL" id="KF835987">
    <property type="protein sequence ID" value="AHY25089.1"/>
    <property type="molecule type" value="Genomic_DNA"/>
</dbReference>
<name>A0A0A0PZH6_9CAUD</name>
<keyword evidence="1" id="KW-0547">Nucleotide-binding</keyword>
<protein>
    <recommendedName>
        <fullName evidence="2">Acb2/Tad1 hairpin domain-containing protein</fullName>
    </recommendedName>
</protein>
<evidence type="ECO:0000259" key="2">
    <source>
        <dbReference type="Pfam" id="PF24729"/>
    </source>
</evidence>
<dbReference type="GeneID" id="26638020"/>
<keyword evidence="4" id="KW-1185">Reference proteome</keyword>